<dbReference type="SUPFAM" id="SSF48613">
    <property type="entry name" value="Heme oxygenase-like"/>
    <property type="match status" value="1"/>
</dbReference>
<dbReference type="PRINTS" id="PR00088">
    <property type="entry name" value="HAEMOXYGNASE"/>
</dbReference>
<dbReference type="Pfam" id="PF01126">
    <property type="entry name" value="Heme_oxygenase"/>
    <property type="match status" value="1"/>
</dbReference>
<keyword evidence="1" id="KW-0349">Heme</keyword>
<dbReference type="PANTHER" id="PTHR10720:SF0">
    <property type="entry name" value="HEME OXYGENASE"/>
    <property type="match status" value="1"/>
</dbReference>
<dbReference type="PANTHER" id="PTHR10720">
    <property type="entry name" value="HEME OXYGENASE"/>
    <property type="match status" value="1"/>
</dbReference>
<reference evidence="4 5" key="1">
    <citation type="journal article" date="2021" name="Cell Host Microbe">
        <title>in vivo commensal control of Clostridioides difficile virulence.</title>
        <authorList>
            <person name="Girinathan B.P."/>
            <person name="Dibenedetto N."/>
            <person name="Worley J.N."/>
            <person name="Peltier J."/>
            <person name="Arrieta-Ortiz M.L."/>
            <person name="Rupa Christinal Immanuel S."/>
            <person name="Lavin R."/>
            <person name="Delaney M.L."/>
            <person name="Cummins C."/>
            <person name="Hoffmann M."/>
            <person name="Luo Y."/>
            <person name="Gonzalez-Escalona N."/>
            <person name="Allard M."/>
            <person name="Onderdonk A.B."/>
            <person name="Gerber G.K."/>
            <person name="Sonenshein A.L."/>
            <person name="Baliga N."/>
            <person name="Dupuy B."/>
            <person name="Bry L."/>
        </authorList>
    </citation>
    <scope>NUCLEOTIDE SEQUENCE [LARGE SCALE GENOMIC DNA]</scope>
    <source>
        <strain evidence="4 5">DSM 599</strain>
    </source>
</reference>
<dbReference type="Gene3D" id="1.20.910.10">
    <property type="entry name" value="Heme oxygenase-like"/>
    <property type="match status" value="1"/>
</dbReference>
<evidence type="ECO:0000313" key="4">
    <source>
        <dbReference type="EMBL" id="MBY0754696.1"/>
    </source>
</evidence>
<evidence type="ECO:0000256" key="3">
    <source>
        <dbReference type="ARBA" id="ARBA00023004"/>
    </source>
</evidence>
<evidence type="ECO:0000313" key="5">
    <source>
        <dbReference type="Proteomes" id="UP001299068"/>
    </source>
</evidence>
<organism evidence="4 5">
    <name type="scientific">Clostridium sardiniense</name>
    <name type="common">Clostridium absonum</name>
    <dbReference type="NCBI Taxonomy" id="29369"/>
    <lineage>
        <taxon>Bacteria</taxon>
        <taxon>Bacillati</taxon>
        <taxon>Bacillota</taxon>
        <taxon>Clostridia</taxon>
        <taxon>Eubacteriales</taxon>
        <taxon>Clostridiaceae</taxon>
        <taxon>Clostridium</taxon>
    </lineage>
</organism>
<accession>A0ABS7KV62</accession>
<protein>
    <submittedName>
        <fullName evidence="4">Biliverdin-producing heme oxygenase</fullName>
    </submittedName>
</protein>
<name>A0ABS7KV62_CLOSR</name>
<keyword evidence="5" id="KW-1185">Reference proteome</keyword>
<gene>
    <name evidence="4" type="ORF">K5V21_04415</name>
</gene>
<proteinExistence type="predicted"/>
<dbReference type="InterPro" id="IPR002051">
    <property type="entry name" value="Haem_Oase"/>
</dbReference>
<comment type="caution">
    <text evidence="4">The sequence shown here is derived from an EMBL/GenBank/DDBJ whole genome shotgun (WGS) entry which is preliminary data.</text>
</comment>
<keyword evidence="3" id="KW-0408">Iron</keyword>
<dbReference type="EMBL" id="JAIKTU010000003">
    <property type="protein sequence ID" value="MBY0754696.1"/>
    <property type="molecule type" value="Genomic_DNA"/>
</dbReference>
<evidence type="ECO:0000256" key="2">
    <source>
        <dbReference type="ARBA" id="ARBA00022723"/>
    </source>
</evidence>
<keyword evidence="2" id="KW-0479">Metal-binding</keyword>
<dbReference type="Proteomes" id="UP001299068">
    <property type="component" value="Unassembled WGS sequence"/>
</dbReference>
<dbReference type="CDD" id="cd19165">
    <property type="entry name" value="HemeO"/>
    <property type="match status" value="1"/>
</dbReference>
<dbReference type="InterPro" id="IPR016084">
    <property type="entry name" value="Haem_Oase-like_multi-hlx"/>
</dbReference>
<sequence length="214" mass="25053">MDSLMMEIKKNSNALHDVAENTGILKKLKEGTVSVESYSEYLFNLYEIYKTLEFNLQKHDKNRIVKEFTTMEVYRSEAIYKDLRVLFGSRLSSMKLLASTKAYIQRLNELSEREPELLVAHAYTRFLADLFGGRTIYNVLKESCGMKDEALNYYKYEALDDAEGMKSFIMDYHEKLNLLDIKKNFEEKFINEVSNAYVYNIAISNELEVSKFNK</sequence>
<dbReference type="InterPro" id="IPR016053">
    <property type="entry name" value="Haem_Oase-like"/>
</dbReference>
<dbReference type="PIRSF" id="PIRSF000343">
    <property type="entry name" value="Haem_Oase"/>
    <property type="match status" value="1"/>
</dbReference>
<evidence type="ECO:0000256" key="1">
    <source>
        <dbReference type="ARBA" id="ARBA00022617"/>
    </source>
</evidence>